<organism evidence="3 4">
    <name type="scientific">Blastomonas natatoria</name>
    <dbReference type="NCBI Taxonomy" id="34015"/>
    <lineage>
        <taxon>Bacteria</taxon>
        <taxon>Pseudomonadati</taxon>
        <taxon>Pseudomonadota</taxon>
        <taxon>Alphaproteobacteria</taxon>
        <taxon>Sphingomonadales</taxon>
        <taxon>Sphingomonadaceae</taxon>
        <taxon>Blastomonas</taxon>
    </lineage>
</organism>
<name>A0A2V3UYK5_9SPHN</name>
<dbReference type="Gene3D" id="3.90.79.10">
    <property type="entry name" value="Nucleoside Triphosphate Pyrophosphohydrolase"/>
    <property type="match status" value="1"/>
</dbReference>
<dbReference type="InterPro" id="IPR015797">
    <property type="entry name" value="NUDIX_hydrolase-like_dom_sf"/>
</dbReference>
<evidence type="ECO:0000313" key="4">
    <source>
        <dbReference type="Proteomes" id="UP000248014"/>
    </source>
</evidence>
<dbReference type="AlphaFoldDB" id="A0A2V3UYK5"/>
<dbReference type="InterPro" id="IPR047198">
    <property type="entry name" value="DDP-like_NUDIX"/>
</dbReference>
<feature type="domain" description="Nudix hydrolase" evidence="2">
    <location>
        <begin position="1"/>
        <end position="129"/>
    </location>
</feature>
<dbReference type="InterPro" id="IPR038078">
    <property type="entry name" value="PhoU-like_sf"/>
</dbReference>
<dbReference type="Gene3D" id="1.20.58.220">
    <property type="entry name" value="Phosphate transport system protein phou homolog 2, domain 2"/>
    <property type="match status" value="1"/>
</dbReference>
<dbReference type="Proteomes" id="UP000248014">
    <property type="component" value="Unassembled WGS sequence"/>
</dbReference>
<dbReference type="SUPFAM" id="SSF55811">
    <property type="entry name" value="Nudix"/>
    <property type="match status" value="1"/>
</dbReference>
<protein>
    <recommendedName>
        <fullName evidence="2">Nudix hydrolase domain-containing protein</fullName>
    </recommendedName>
</protein>
<proteinExistence type="inferred from homology"/>
<dbReference type="PANTHER" id="PTHR37298">
    <property type="entry name" value="UPF0111 PROTEIN YKAA"/>
    <property type="match status" value="1"/>
</dbReference>
<dbReference type="GO" id="GO:0016462">
    <property type="term" value="F:pyrophosphatase activity"/>
    <property type="evidence" value="ECO:0007669"/>
    <property type="project" value="InterPro"/>
</dbReference>
<dbReference type="Pfam" id="PF01865">
    <property type="entry name" value="PhoU_div"/>
    <property type="match status" value="1"/>
</dbReference>
<comment type="similarity">
    <text evidence="1">Belongs to the UPF0111 family.</text>
</comment>
<dbReference type="InterPro" id="IPR052912">
    <property type="entry name" value="UPF0111_domain"/>
</dbReference>
<evidence type="ECO:0000313" key="3">
    <source>
        <dbReference type="EMBL" id="PXW74483.1"/>
    </source>
</evidence>
<reference evidence="3 4" key="1">
    <citation type="submission" date="2018-05" db="EMBL/GenBank/DDBJ databases">
        <title>Genomic Encyclopedia of Type Strains, Phase IV (KMG-IV): sequencing the most valuable type-strain genomes for metagenomic binning, comparative biology and taxonomic classification.</title>
        <authorList>
            <person name="Goeker M."/>
        </authorList>
    </citation>
    <scope>NUCLEOTIDE SEQUENCE [LARGE SCALE GENOMIC DNA]</scope>
    <source>
        <strain evidence="3 4">DSM 3183</strain>
    </source>
</reference>
<evidence type="ECO:0000256" key="1">
    <source>
        <dbReference type="ARBA" id="ARBA00008591"/>
    </source>
</evidence>
<dbReference type="CDD" id="cd04666">
    <property type="entry name" value="NUDIX_DIPP2_like_Nudt4"/>
    <property type="match status" value="1"/>
</dbReference>
<dbReference type="RefSeq" id="WP_279629493.1">
    <property type="nucleotide sequence ID" value="NZ_QJJM01000008.1"/>
</dbReference>
<evidence type="ECO:0000259" key="2">
    <source>
        <dbReference type="PROSITE" id="PS51462"/>
    </source>
</evidence>
<sequence>MPYRTARDDVSAPVTILLVTSRETRRWVLPKGNMIDGLQPHAAAAHEAEEEAGVKGAACPTSLGSYRYRKKRKNGAMLNVAVEVFPFSVTDVLDEWEEQDQRDRQWFSLEEAAQLVDEPELSELIRRFRASDADRRIAKGGFLPDTQKASPKMAVFSWVQALLPKQGNFFELFEAHALTLLSGSNALARLLNGGPGMADHVQELVEREHEADQITREVLQTVRRTFLTPFDRSAITSLIGAMDDAIDEMQKTAGAIDLYEVTEFKQEMKDIAAIIVDCARITVEALPLLRNVNKNAHRLHELTERLVIMEGHADEIHARGLKALFKEHGAASPIQFTVGRELFMHLERVVDRFEDVANEIDGLVIDHA</sequence>
<gene>
    <name evidence="3" type="ORF">C7451_108145</name>
</gene>
<accession>A0A2V3UYK5</accession>
<dbReference type="PROSITE" id="PS51462">
    <property type="entry name" value="NUDIX"/>
    <property type="match status" value="1"/>
</dbReference>
<dbReference type="InterPro" id="IPR000086">
    <property type="entry name" value="NUDIX_hydrolase_dom"/>
</dbReference>
<dbReference type="EMBL" id="QJJM01000008">
    <property type="protein sequence ID" value="PXW74483.1"/>
    <property type="molecule type" value="Genomic_DNA"/>
</dbReference>
<dbReference type="Pfam" id="PF00293">
    <property type="entry name" value="NUDIX"/>
    <property type="match status" value="1"/>
</dbReference>
<comment type="caution">
    <text evidence="3">The sequence shown here is derived from an EMBL/GenBank/DDBJ whole genome shotgun (WGS) entry which is preliminary data.</text>
</comment>
<dbReference type="InterPro" id="IPR018445">
    <property type="entry name" value="Put_Phosphate_transp_reg"/>
</dbReference>
<dbReference type="PANTHER" id="PTHR37298:SF1">
    <property type="entry name" value="UPF0111 PROTEIN YKAA"/>
    <property type="match status" value="1"/>
</dbReference>
<keyword evidence="4" id="KW-1185">Reference proteome</keyword>